<keyword evidence="3" id="KW-1185">Reference proteome</keyword>
<evidence type="ECO:0000313" key="2">
    <source>
        <dbReference type="EMBL" id="CAJ0792144.1"/>
    </source>
</evidence>
<feature type="domain" description="HNH nuclease" evidence="1">
    <location>
        <begin position="86"/>
        <end position="139"/>
    </location>
</feature>
<dbReference type="EMBL" id="CATZAR010000005">
    <property type="protein sequence ID" value="CAJ0792144.1"/>
    <property type="molecule type" value="Genomic_DNA"/>
</dbReference>
<evidence type="ECO:0000259" key="1">
    <source>
        <dbReference type="SMART" id="SM00507"/>
    </source>
</evidence>
<gene>
    <name evidence="2" type="ORF">LMG18095_02273</name>
</gene>
<dbReference type="InterPro" id="IPR003615">
    <property type="entry name" value="HNH_nuc"/>
</dbReference>
<name>A0ABN9IW86_9RALS</name>
<dbReference type="InterPro" id="IPR002711">
    <property type="entry name" value="HNH"/>
</dbReference>
<dbReference type="Pfam" id="PF01844">
    <property type="entry name" value="HNH"/>
    <property type="match status" value="1"/>
</dbReference>
<evidence type="ECO:0000313" key="3">
    <source>
        <dbReference type="Proteomes" id="UP001189773"/>
    </source>
</evidence>
<dbReference type="Proteomes" id="UP001189773">
    <property type="component" value="Unassembled WGS sequence"/>
</dbReference>
<dbReference type="SMART" id="SM00507">
    <property type="entry name" value="HNHc"/>
    <property type="match status" value="1"/>
</dbReference>
<protein>
    <recommendedName>
        <fullName evidence="1">HNH nuclease domain-containing protein</fullName>
    </recommendedName>
</protein>
<proteinExistence type="predicted"/>
<dbReference type="Gene3D" id="1.10.30.50">
    <property type="match status" value="1"/>
</dbReference>
<accession>A0ABN9IW86</accession>
<comment type="caution">
    <text evidence="2">The sequence shown here is derived from an EMBL/GenBank/DDBJ whole genome shotgun (WGS) entry which is preliminary data.</text>
</comment>
<reference evidence="2 3" key="1">
    <citation type="submission" date="2023-07" db="EMBL/GenBank/DDBJ databases">
        <authorList>
            <person name="Peeters C."/>
        </authorList>
    </citation>
    <scope>NUCLEOTIDE SEQUENCE [LARGE SCALE GENOMIC DNA]</scope>
    <source>
        <strain evidence="2 3">LMG 18095</strain>
    </source>
</reference>
<organism evidence="2 3">
    <name type="scientific">Ralstonia thomasii</name>
    <dbReference type="NCBI Taxonomy" id="3058596"/>
    <lineage>
        <taxon>Bacteria</taxon>
        <taxon>Pseudomonadati</taxon>
        <taxon>Pseudomonadota</taxon>
        <taxon>Betaproteobacteria</taxon>
        <taxon>Burkholderiales</taxon>
        <taxon>Burkholderiaceae</taxon>
        <taxon>Ralstonia</taxon>
    </lineage>
</organism>
<dbReference type="CDD" id="cd00085">
    <property type="entry name" value="HNHc"/>
    <property type="match status" value="1"/>
</dbReference>
<dbReference type="RefSeq" id="WP_012436151.1">
    <property type="nucleotide sequence ID" value="NZ_CATWDO010000003.1"/>
</dbReference>
<sequence length="161" mass="17744">MVVASDVKHVAAKFRAFLTERGAEVLKPTSEWELIRFNCAAGVAIVYTDARGRTTFTGESLAAWNAFCSSGAWKAGVAKTRKKRSPVVQTLLDRDGDCCFYCWKVMEPTDQSVEHLVPVVHGGPNHISNLALAHRHCNAAARHLSAMEKIRRRERAKPVGA</sequence>